<dbReference type="EMBL" id="CP090958">
    <property type="protein sequence ID" value="WGW11297.1"/>
    <property type="molecule type" value="Genomic_DNA"/>
</dbReference>
<dbReference type="Proteomes" id="UP001209083">
    <property type="component" value="Chromosome"/>
</dbReference>
<proteinExistence type="predicted"/>
<dbReference type="EC" id="2.1.-.-" evidence="2"/>
<sequence>MTIPEISPPPAGSGKHLTFNSPLSAERADRMLEILIARKPMTILDLGCGWAELLLRIAAKVPEAVGKGIDLHEPDIVRAQRTATARGIDKRVSLIHGDASEFTTSADVVINIGAFQAFGTIAEALVRLRELVLPGGCLMFGAEYWEQTPTPEQLSKLWDGTAVTDCQSLAELVDEAISAGFRPMKIETITRNEWEDYETGHMADREIWLAANPDHPEAIAVKQQLDSQRSIWLRGHRDVLGFAYLILIPTLA</sequence>
<dbReference type="GO" id="GO:0008168">
    <property type="term" value="F:methyltransferase activity"/>
    <property type="evidence" value="ECO:0007669"/>
    <property type="project" value="UniProtKB-KW"/>
</dbReference>
<dbReference type="SUPFAM" id="SSF53335">
    <property type="entry name" value="S-adenosyl-L-methionine-dependent methyltransferases"/>
    <property type="match status" value="1"/>
</dbReference>
<feature type="domain" description="Methyltransferase" evidence="1">
    <location>
        <begin position="39"/>
        <end position="151"/>
    </location>
</feature>
<dbReference type="CDD" id="cd02440">
    <property type="entry name" value="AdoMet_MTases"/>
    <property type="match status" value="1"/>
</dbReference>
<gene>
    <name evidence="2" type="ORF">LWF01_14540</name>
</gene>
<dbReference type="Gene3D" id="3.40.50.150">
    <property type="entry name" value="Vaccinia Virus protein VP39"/>
    <property type="match status" value="1"/>
</dbReference>
<accession>A0ABY8QQM8</accession>
<dbReference type="PANTHER" id="PTHR43667">
    <property type="entry name" value="CYCLOPROPANE-FATTY-ACYL-PHOSPHOLIPID SYNTHASE"/>
    <property type="match status" value="1"/>
</dbReference>
<dbReference type="InterPro" id="IPR029063">
    <property type="entry name" value="SAM-dependent_MTases_sf"/>
</dbReference>
<keyword evidence="3" id="KW-1185">Reference proteome</keyword>
<keyword evidence="2" id="KW-0808">Transferase</keyword>
<name>A0ABY8QQM8_9MICO</name>
<organism evidence="2 3">
    <name type="scientific">Saxibacter everestensis</name>
    <dbReference type="NCBI Taxonomy" id="2909229"/>
    <lineage>
        <taxon>Bacteria</taxon>
        <taxon>Bacillati</taxon>
        <taxon>Actinomycetota</taxon>
        <taxon>Actinomycetes</taxon>
        <taxon>Micrococcales</taxon>
        <taxon>Brevibacteriaceae</taxon>
        <taxon>Saxibacter</taxon>
    </lineage>
</organism>
<dbReference type="RefSeq" id="WP_349638082.1">
    <property type="nucleotide sequence ID" value="NZ_CP090958.1"/>
</dbReference>
<dbReference type="PANTHER" id="PTHR43667:SF2">
    <property type="entry name" value="FATTY ACID C-METHYL TRANSFERASE"/>
    <property type="match status" value="1"/>
</dbReference>
<evidence type="ECO:0000259" key="1">
    <source>
        <dbReference type="Pfam" id="PF13847"/>
    </source>
</evidence>
<protein>
    <submittedName>
        <fullName evidence="2">Class I SAM-dependent methyltransferase</fullName>
        <ecNumber evidence="2">2.1.-.-</ecNumber>
    </submittedName>
</protein>
<evidence type="ECO:0000313" key="2">
    <source>
        <dbReference type="EMBL" id="WGW11297.1"/>
    </source>
</evidence>
<dbReference type="InterPro" id="IPR025714">
    <property type="entry name" value="Methyltranfer_dom"/>
</dbReference>
<dbReference type="Pfam" id="PF13847">
    <property type="entry name" value="Methyltransf_31"/>
    <property type="match status" value="1"/>
</dbReference>
<reference evidence="2 3" key="1">
    <citation type="submission" date="2023-05" db="EMBL/GenBank/DDBJ databases">
        <title>Lithophilousrod everest ZFBP1038 complete genpme.</title>
        <authorList>
            <person name="Tian M."/>
        </authorList>
    </citation>
    <scope>NUCLEOTIDE SEQUENCE [LARGE SCALE GENOMIC DNA]</scope>
    <source>
        <strain evidence="2 3">ZFBP1038</strain>
    </source>
</reference>
<keyword evidence="2" id="KW-0489">Methyltransferase</keyword>
<dbReference type="InterPro" id="IPR050723">
    <property type="entry name" value="CFA/CMAS"/>
</dbReference>
<dbReference type="GO" id="GO:0032259">
    <property type="term" value="P:methylation"/>
    <property type="evidence" value="ECO:0007669"/>
    <property type="project" value="UniProtKB-KW"/>
</dbReference>
<evidence type="ECO:0000313" key="3">
    <source>
        <dbReference type="Proteomes" id="UP001209083"/>
    </source>
</evidence>